<feature type="compositionally biased region" description="Basic and acidic residues" evidence="1">
    <location>
        <begin position="91"/>
        <end position="104"/>
    </location>
</feature>
<proteinExistence type="predicted"/>
<evidence type="ECO:0000313" key="2">
    <source>
        <dbReference type="EMBL" id="JAG63986.1"/>
    </source>
</evidence>
<organism evidence="2">
    <name type="scientific">Lygus hesperus</name>
    <name type="common">Western plant bug</name>
    <dbReference type="NCBI Taxonomy" id="30085"/>
    <lineage>
        <taxon>Eukaryota</taxon>
        <taxon>Metazoa</taxon>
        <taxon>Ecdysozoa</taxon>
        <taxon>Arthropoda</taxon>
        <taxon>Hexapoda</taxon>
        <taxon>Insecta</taxon>
        <taxon>Pterygota</taxon>
        <taxon>Neoptera</taxon>
        <taxon>Paraneoptera</taxon>
        <taxon>Hemiptera</taxon>
        <taxon>Heteroptera</taxon>
        <taxon>Panheteroptera</taxon>
        <taxon>Cimicomorpha</taxon>
        <taxon>Miridae</taxon>
        <taxon>Mirini</taxon>
        <taxon>Lygus</taxon>
    </lineage>
</organism>
<reference evidence="2" key="1">
    <citation type="submission" date="2014-09" db="EMBL/GenBank/DDBJ databases">
        <authorList>
            <person name="Magalhaes I.L.F."/>
            <person name="Oliveira U."/>
            <person name="Santos F.R."/>
            <person name="Vidigal T.H.D.A."/>
            <person name="Brescovit A.D."/>
            <person name="Santos A.J."/>
        </authorList>
    </citation>
    <scope>NUCLEOTIDE SEQUENCE</scope>
</reference>
<name>A0A0K8TF04_LYGHE</name>
<feature type="non-terminal residue" evidence="2">
    <location>
        <position position="1"/>
    </location>
</feature>
<protein>
    <submittedName>
        <fullName evidence="2">Uncharacterized protein</fullName>
    </submittedName>
</protein>
<feature type="compositionally biased region" description="Basic residues" evidence="1">
    <location>
        <begin position="153"/>
        <end position="167"/>
    </location>
</feature>
<sequence length="176" mass="19921">HEPIIEEELDCFVGHSYGEKPLLADDELDISDSPIQEVEDVFSMAPFTKIEKKKKSEDSFDEQNENALMDQDMFGATPFSSTNPFIETEKQEFTDSEFESKDMLVFEDPTIDDYHDPDTPSENSVDNLIFVDDLNSSQNKSSDKSLHDDPNKNRLKPGKHSGIKKSRTNLAKGLPT</sequence>
<evidence type="ECO:0000256" key="1">
    <source>
        <dbReference type="SAM" id="MobiDB-lite"/>
    </source>
</evidence>
<dbReference type="AlphaFoldDB" id="A0A0K8TF04"/>
<dbReference type="EMBL" id="GBRD01001835">
    <property type="protein sequence ID" value="JAG63986.1"/>
    <property type="molecule type" value="Transcribed_RNA"/>
</dbReference>
<accession>A0A0K8TF04</accession>
<feature type="region of interest" description="Disordered" evidence="1">
    <location>
        <begin position="91"/>
        <end position="176"/>
    </location>
</feature>
<feature type="compositionally biased region" description="Basic and acidic residues" evidence="1">
    <location>
        <begin position="141"/>
        <end position="152"/>
    </location>
</feature>